<proteinExistence type="predicted"/>
<keyword evidence="2" id="KW-0067">ATP-binding</keyword>
<dbReference type="AlphaFoldDB" id="T1CE10"/>
<keyword evidence="2" id="KW-0547">Nucleotide-binding</keyword>
<dbReference type="GO" id="GO:0005524">
    <property type="term" value="F:ATP binding"/>
    <property type="evidence" value="ECO:0007669"/>
    <property type="project" value="UniProtKB-KW"/>
</dbReference>
<accession>T1CE10</accession>
<dbReference type="Pfam" id="PF01695">
    <property type="entry name" value="IstB_IS21"/>
    <property type="match status" value="1"/>
</dbReference>
<dbReference type="InterPro" id="IPR002611">
    <property type="entry name" value="IstB_ATP-bd"/>
</dbReference>
<sequence>RRLRQLGLYGLLAHAEELLLEPWLTRLLEIEESERLQRSLKRRLDAARLGAFKPMADFDYQWPKQLDRSLLDELFTFEFLEQAANIIVVGPNGLGKSMIAKNLLHQAVLRGYTARFTAASDMLTILPPRTAPRSSPDGYAATPLPPCSVATKLDISPTTPAMPTCSSMSSHGAISCAGP</sequence>
<reference evidence="2" key="2">
    <citation type="journal article" date="2014" name="ISME J.">
        <title>Microbial stratification in low pH oxic and suboxic macroscopic growths along an acid mine drainage.</title>
        <authorList>
            <person name="Mendez-Garcia C."/>
            <person name="Mesa V."/>
            <person name="Sprenger R.R."/>
            <person name="Richter M."/>
            <person name="Diez M.S."/>
            <person name="Solano J."/>
            <person name="Bargiela R."/>
            <person name="Golyshina O.V."/>
            <person name="Manteca A."/>
            <person name="Ramos J.L."/>
            <person name="Gallego J.R."/>
            <person name="Llorente I."/>
            <person name="Martins Dos Santos V.A."/>
            <person name="Jensen O.N."/>
            <person name="Pelaez A.I."/>
            <person name="Sanchez J."/>
            <person name="Ferrer M."/>
        </authorList>
    </citation>
    <scope>NUCLEOTIDE SEQUENCE</scope>
</reference>
<gene>
    <name evidence="2" type="ORF">B2A_02140</name>
</gene>
<evidence type="ECO:0000313" key="2">
    <source>
        <dbReference type="EMBL" id="EQD64159.1"/>
    </source>
</evidence>
<dbReference type="Gene3D" id="3.40.50.300">
    <property type="entry name" value="P-loop containing nucleotide triphosphate hydrolases"/>
    <property type="match status" value="1"/>
</dbReference>
<protein>
    <submittedName>
        <fullName evidence="2">IstB domain protein ATP-binding protein</fullName>
    </submittedName>
</protein>
<feature type="domain" description="IstB-like ATP-binding" evidence="1">
    <location>
        <begin position="16"/>
        <end position="126"/>
    </location>
</feature>
<name>T1CE10_9ZZZZ</name>
<evidence type="ECO:0000259" key="1">
    <source>
        <dbReference type="Pfam" id="PF01695"/>
    </source>
</evidence>
<feature type="non-terminal residue" evidence="2">
    <location>
        <position position="1"/>
    </location>
</feature>
<dbReference type="SUPFAM" id="SSF52540">
    <property type="entry name" value="P-loop containing nucleoside triphosphate hydrolases"/>
    <property type="match status" value="1"/>
</dbReference>
<reference evidence="2" key="1">
    <citation type="submission" date="2013-08" db="EMBL/GenBank/DDBJ databases">
        <authorList>
            <person name="Mendez C."/>
            <person name="Richter M."/>
            <person name="Ferrer M."/>
            <person name="Sanchez J."/>
        </authorList>
    </citation>
    <scope>NUCLEOTIDE SEQUENCE</scope>
</reference>
<dbReference type="EMBL" id="AUZZ01001502">
    <property type="protein sequence ID" value="EQD64159.1"/>
    <property type="molecule type" value="Genomic_DNA"/>
</dbReference>
<comment type="caution">
    <text evidence="2">The sequence shown here is derived from an EMBL/GenBank/DDBJ whole genome shotgun (WGS) entry which is preliminary data.</text>
</comment>
<organism evidence="2">
    <name type="scientific">mine drainage metagenome</name>
    <dbReference type="NCBI Taxonomy" id="410659"/>
    <lineage>
        <taxon>unclassified sequences</taxon>
        <taxon>metagenomes</taxon>
        <taxon>ecological metagenomes</taxon>
    </lineage>
</organism>
<dbReference type="InterPro" id="IPR027417">
    <property type="entry name" value="P-loop_NTPase"/>
</dbReference>